<reference evidence="2" key="1">
    <citation type="submission" date="2021-02" db="EMBL/GenBank/DDBJ databases">
        <title>First Annotated Genome of the Yellow-green Alga Tribonema minus.</title>
        <authorList>
            <person name="Mahan K.M."/>
        </authorList>
    </citation>
    <scope>NUCLEOTIDE SEQUENCE</scope>
    <source>
        <strain evidence="2">UTEX B ZZ1240</strain>
    </source>
</reference>
<proteinExistence type="predicted"/>
<comment type="caution">
    <text evidence="2">The sequence shown here is derived from an EMBL/GenBank/DDBJ whole genome shotgun (WGS) entry which is preliminary data.</text>
</comment>
<feature type="compositionally biased region" description="Basic and acidic residues" evidence="1">
    <location>
        <begin position="1"/>
        <end position="13"/>
    </location>
</feature>
<name>A0A835Z8I6_9STRA</name>
<gene>
    <name evidence="2" type="ORF">JKP88DRAFT_253982</name>
</gene>
<evidence type="ECO:0000256" key="1">
    <source>
        <dbReference type="SAM" id="MobiDB-lite"/>
    </source>
</evidence>
<protein>
    <submittedName>
        <fullName evidence="2">Uncharacterized protein</fullName>
    </submittedName>
</protein>
<evidence type="ECO:0000313" key="3">
    <source>
        <dbReference type="Proteomes" id="UP000664859"/>
    </source>
</evidence>
<dbReference type="AlphaFoldDB" id="A0A835Z8I6"/>
<sequence length="237" mass="26030">MRDRNMAPDEVKSHNGAAVRQDEVHAAASQGEEDVNSEHEHSGAACGGNSMPHSDKPQFSKAIREAAVSIRRLRLPIADTCWRNVITWGDVPEVSTLLSQLPPQKRTAWDVVDTVSPKQLDALRKRETQKLLRCMALTFTMILNPLDHGDINNGPEKSDGGTGGGAARTDRDKFDSQVHAELSNVKCNFIIISENGSSILNKTMMLNPQTVTGEVQLQAAGEVQLQHSYRRTVVNNL</sequence>
<organism evidence="2 3">
    <name type="scientific">Tribonema minus</name>
    <dbReference type="NCBI Taxonomy" id="303371"/>
    <lineage>
        <taxon>Eukaryota</taxon>
        <taxon>Sar</taxon>
        <taxon>Stramenopiles</taxon>
        <taxon>Ochrophyta</taxon>
        <taxon>PX clade</taxon>
        <taxon>Xanthophyceae</taxon>
        <taxon>Tribonematales</taxon>
        <taxon>Tribonemataceae</taxon>
        <taxon>Tribonema</taxon>
    </lineage>
</organism>
<dbReference type="EMBL" id="JAFCMP010000087">
    <property type="protein sequence ID" value="KAG5187612.1"/>
    <property type="molecule type" value="Genomic_DNA"/>
</dbReference>
<accession>A0A835Z8I6</accession>
<feature type="region of interest" description="Disordered" evidence="1">
    <location>
        <begin position="1"/>
        <end position="59"/>
    </location>
</feature>
<evidence type="ECO:0000313" key="2">
    <source>
        <dbReference type="EMBL" id="KAG5187612.1"/>
    </source>
</evidence>
<dbReference type="Proteomes" id="UP000664859">
    <property type="component" value="Unassembled WGS sequence"/>
</dbReference>
<keyword evidence="3" id="KW-1185">Reference proteome</keyword>
<feature type="region of interest" description="Disordered" evidence="1">
    <location>
        <begin position="148"/>
        <end position="170"/>
    </location>
</feature>